<feature type="transmembrane region" description="Helical" evidence="8">
    <location>
        <begin position="34"/>
        <end position="56"/>
    </location>
</feature>
<dbReference type="PANTHER" id="PTHR42810:SF2">
    <property type="entry name" value="PURINE PERMEASE C1399.01C-RELATED"/>
    <property type="match status" value="1"/>
</dbReference>
<dbReference type="InterPro" id="IPR006042">
    <property type="entry name" value="Xan_ur_permease"/>
</dbReference>
<keyword evidence="6 8" id="KW-1133">Transmembrane helix</keyword>
<feature type="transmembrane region" description="Helical" evidence="8">
    <location>
        <begin position="145"/>
        <end position="164"/>
    </location>
</feature>
<dbReference type="GO" id="GO:0042907">
    <property type="term" value="F:xanthine transmembrane transporter activity"/>
    <property type="evidence" value="ECO:0007669"/>
    <property type="project" value="TreeGrafter"/>
</dbReference>
<protein>
    <submittedName>
        <fullName evidence="9">Uracil transporter</fullName>
    </submittedName>
</protein>
<organism evidence="9 10">
    <name type="scientific">Halalkalicoccus paucihalophilus</name>
    <dbReference type="NCBI Taxonomy" id="1008153"/>
    <lineage>
        <taxon>Archaea</taxon>
        <taxon>Methanobacteriati</taxon>
        <taxon>Methanobacteriota</taxon>
        <taxon>Stenosarchaea group</taxon>
        <taxon>Halobacteria</taxon>
        <taxon>Halobacteriales</taxon>
        <taxon>Halococcaceae</taxon>
        <taxon>Halalkalicoccus</taxon>
    </lineage>
</organism>
<evidence type="ECO:0000313" key="9">
    <source>
        <dbReference type="EMBL" id="KYH24730.1"/>
    </source>
</evidence>
<dbReference type="NCBIfam" id="NF037981">
    <property type="entry name" value="NCS2_1"/>
    <property type="match status" value="1"/>
</dbReference>
<feature type="transmembrane region" description="Helical" evidence="8">
    <location>
        <begin position="184"/>
        <end position="203"/>
    </location>
</feature>
<evidence type="ECO:0000256" key="2">
    <source>
        <dbReference type="ARBA" id="ARBA00008821"/>
    </source>
</evidence>
<feature type="transmembrane region" description="Helical" evidence="8">
    <location>
        <begin position="360"/>
        <end position="382"/>
    </location>
</feature>
<dbReference type="InterPro" id="IPR006043">
    <property type="entry name" value="NCS2"/>
</dbReference>
<evidence type="ECO:0000256" key="4">
    <source>
        <dbReference type="ARBA" id="ARBA00022475"/>
    </source>
</evidence>
<sequence length="465" mass="48371">MDHGYLLVEMSRESSEGIDLAYGLDEKPPLPKSILLALQHVSVMIVPSTAVAFIVAGAVGLDTASTTYLVQMVILFAGIATVIQAYTAGPVGAKLPIVMGTSFAFVGAMTTIGVNSGLDVVFGSIVVAAVVVPFLLGWQFKRLQSFFPPLVTGLIVIIIGLYLIPVGMEYSAGGVDSADFGSVQNLALATIVLGITVLFNLLLKGVWRMMSILIGISVGYVLAIGFGIVEFGPVYDAAWFAVPTPGEFGFSFEPVPLLTFAFLFLVSGMETIGDMSGITAAEGRNPTGEEFRGGIFADGFISALGAVFGSFPQTSFSQNVGIINFTGVMSRHIVGIGGVILVVLGLVPKIGAIVTTIPSAVFGGAVLIMVGMVAASGMRLLFLNIEMNRRNMVIIATALGLGLGVETVPEALAGLPLGAQTFFGEPVIVTGLSALALNTFVPGRSSPLFDAPDRIPPLSEPVDDD</sequence>
<feature type="transmembrane region" description="Helical" evidence="8">
    <location>
        <begin position="333"/>
        <end position="354"/>
    </location>
</feature>
<comment type="subcellular location">
    <subcellularLocation>
        <location evidence="1">Cell membrane</location>
        <topology evidence="1">Multi-pass membrane protein</topology>
    </subcellularLocation>
</comment>
<dbReference type="InterPro" id="IPR017588">
    <property type="entry name" value="UacT-like"/>
</dbReference>
<keyword evidence="7 8" id="KW-0472">Membrane</keyword>
<gene>
    <name evidence="9" type="ORF">HAPAU_31060</name>
</gene>
<evidence type="ECO:0000256" key="1">
    <source>
        <dbReference type="ARBA" id="ARBA00004651"/>
    </source>
</evidence>
<name>A0A151AB02_9EURY</name>
<keyword evidence="10" id="KW-1185">Reference proteome</keyword>
<dbReference type="PANTHER" id="PTHR42810">
    <property type="entry name" value="PURINE PERMEASE C1399.01C-RELATED"/>
    <property type="match status" value="1"/>
</dbReference>
<dbReference type="Proteomes" id="UP000075321">
    <property type="component" value="Unassembled WGS sequence"/>
</dbReference>
<accession>A0A151AB02</accession>
<comment type="caution">
    <text evidence="9">The sequence shown here is derived from an EMBL/GenBank/DDBJ whole genome shotgun (WGS) entry which is preliminary data.</text>
</comment>
<dbReference type="Pfam" id="PF00860">
    <property type="entry name" value="Xan_ur_permease"/>
    <property type="match status" value="1"/>
</dbReference>
<keyword evidence="5 8" id="KW-0812">Transmembrane</keyword>
<keyword evidence="4" id="KW-1003">Cell membrane</keyword>
<comment type="similarity">
    <text evidence="2">Belongs to the nucleobase:cation symporter-2 (NCS2) (TC 2.A.40) family.</text>
</comment>
<reference evidence="9 10" key="1">
    <citation type="submission" date="2016-02" db="EMBL/GenBank/DDBJ databases">
        <title>Genome sequence of Halalkalicoccus paucihalophilus DSM 24557.</title>
        <authorList>
            <person name="Poehlein A."/>
            <person name="Daniel R."/>
        </authorList>
    </citation>
    <scope>NUCLEOTIDE SEQUENCE [LARGE SCALE GENOMIC DNA]</scope>
    <source>
        <strain evidence="9 10">DSM 24557</strain>
    </source>
</reference>
<evidence type="ECO:0000256" key="3">
    <source>
        <dbReference type="ARBA" id="ARBA00022448"/>
    </source>
</evidence>
<dbReference type="NCBIfam" id="TIGR03173">
    <property type="entry name" value="pbuX"/>
    <property type="match status" value="1"/>
</dbReference>
<dbReference type="NCBIfam" id="TIGR00801">
    <property type="entry name" value="ncs2"/>
    <property type="match status" value="1"/>
</dbReference>
<feature type="transmembrane region" description="Helical" evidence="8">
    <location>
        <begin position="120"/>
        <end position="138"/>
    </location>
</feature>
<evidence type="ECO:0000256" key="5">
    <source>
        <dbReference type="ARBA" id="ARBA00022692"/>
    </source>
</evidence>
<evidence type="ECO:0000256" key="7">
    <source>
        <dbReference type="ARBA" id="ARBA00023136"/>
    </source>
</evidence>
<feature type="transmembrane region" description="Helical" evidence="8">
    <location>
        <begin position="248"/>
        <end position="266"/>
    </location>
</feature>
<evidence type="ECO:0000313" key="10">
    <source>
        <dbReference type="Proteomes" id="UP000075321"/>
    </source>
</evidence>
<dbReference type="EMBL" id="LTAZ01000012">
    <property type="protein sequence ID" value="KYH24730.1"/>
    <property type="molecule type" value="Genomic_DNA"/>
</dbReference>
<evidence type="ECO:0000256" key="8">
    <source>
        <dbReference type="SAM" id="Phobius"/>
    </source>
</evidence>
<proteinExistence type="inferred from homology"/>
<keyword evidence="3" id="KW-0813">Transport</keyword>
<dbReference type="PATRIC" id="fig|1008153.3.peg.3234"/>
<evidence type="ECO:0000256" key="6">
    <source>
        <dbReference type="ARBA" id="ARBA00022989"/>
    </source>
</evidence>
<feature type="transmembrane region" description="Helical" evidence="8">
    <location>
        <begin position="210"/>
        <end position="228"/>
    </location>
</feature>
<dbReference type="GO" id="GO:0005886">
    <property type="term" value="C:plasma membrane"/>
    <property type="evidence" value="ECO:0007669"/>
    <property type="project" value="UniProtKB-SubCell"/>
</dbReference>
<dbReference type="AlphaFoldDB" id="A0A151AB02"/>
<feature type="transmembrane region" description="Helical" evidence="8">
    <location>
        <begin position="68"/>
        <end position="88"/>
    </location>
</feature>